<dbReference type="InterPro" id="IPR050766">
    <property type="entry name" value="Bact_Lucif_Oxidored"/>
</dbReference>
<feature type="domain" description="Luciferase-like" evidence="5">
    <location>
        <begin position="1"/>
        <end position="321"/>
    </location>
</feature>
<reference evidence="6 7" key="1">
    <citation type="submission" date="2018-08" db="EMBL/GenBank/DDBJ databases">
        <title>Genomic Encyclopedia of Type Strains, Phase IV (KMG-IV): sequencing the most valuable type-strain genomes for metagenomic binning, comparative biology and taxonomic classification.</title>
        <authorList>
            <person name="Goeker M."/>
        </authorList>
    </citation>
    <scope>NUCLEOTIDE SEQUENCE [LARGE SCALE GENOMIC DNA]</scope>
    <source>
        <strain evidence="6 7">DSM 25527</strain>
    </source>
</reference>
<sequence length="365" mass="40638">MKLGLFLMPLHDPDKPLAPFLAEDRECVIELDKLGYDEVFVGEHYTATSEPITDPLQFLATLIPETRSIKLGTGVFNLPQHHPLQIAGNTALFDNLSGGRLLMGIGPGGLGSDMEVFGTLTSDRNAMMVESIDMIQQIWAGEPPWDIKGEFWTIKLEKAVNTSLGHGRVIKPLQQPHPPIFTTAMSPRSGPARLAGERGWGMISANFMPFVNAKTHWETYCEGAERGGIAPDWRKWRLGRSIFVADSDAEAEAYLARPNNSIWWYYDYFWRNLGSRGMLGIFKPTPETPDADITVARMLADIVIKGSPATVLDRLVEIVDTVGPFGGLLIAKKDWDDRAAHLKSYRLMAEDIGPKLARYIEDKTK</sequence>
<dbReference type="PANTHER" id="PTHR30137">
    <property type="entry name" value="LUCIFERASE-LIKE MONOOXYGENASE"/>
    <property type="match status" value="1"/>
</dbReference>
<evidence type="ECO:0000256" key="3">
    <source>
        <dbReference type="ARBA" id="ARBA00023002"/>
    </source>
</evidence>
<dbReference type="GO" id="GO:0016705">
    <property type="term" value="F:oxidoreductase activity, acting on paired donors, with incorporation or reduction of molecular oxygen"/>
    <property type="evidence" value="ECO:0007669"/>
    <property type="project" value="InterPro"/>
</dbReference>
<dbReference type="EMBL" id="QXDC01000003">
    <property type="protein sequence ID" value="RIA43811.1"/>
    <property type="molecule type" value="Genomic_DNA"/>
</dbReference>
<dbReference type="OrthoDB" id="7239898at2"/>
<evidence type="ECO:0000256" key="2">
    <source>
        <dbReference type="ARBA" id="ARBA00022630"/>
    </source>
</evidence>
<dbReference type="AlphaFoldDB" id="A0A397PDU7"/>
<dbReference type="PANTHER" id="PTHR30137:SF16">
    <property type="entry name" value="BLL0895 PROTEIN"/>
    <property type="match status" value="1"/>
</dbReference>
<proteinExistence type="inferred from homology"/>
<dbReference type="RefSeq" id="WP_119035616.1">
    <property type="nucleotide sequence ID" value="NZ_QXDC01000003.1"/>
</dbReference>
<dbReference type="SUPFAM" id="SSF51679">
    <property type="entry name" value="Bacterial luciferase-like"/>
    <property type="match status" value="1"/>
</dbReference>
<name>A0A397PDU7_9SPHN</name>
<dbReference type="GO" id="GO:0004497">
    <property type="term" value="F:monooxygenase activity"/>
    <property type="evidence" value="ECO:0007669"/>
    <property type="project" value="UniProtKB-KW"/>
</dbReference>
<keyword evidence="2" id="KW-0285">Flavoprotein</keyword>
<evidence type="ECO:0000313" key="6">
    <source>
        <dbReference type="EMBL" id="RIA43811.1"/>
    </source>
</evidence>
<evidence type="ECO:0000256" key="4">
    <source>
        <dbReference type="ARBA" id="ARBA00023033"/>
    </source>
</evidence>
<evidence type="ECO:0000256" key="1">
    <source>
        <dbReference type="ARBA" id="ARBA00010426"/>
    </source>
</evidence>
<comment type="caution">
    <text evidence="6">The sequence shown here is derived from an EMBL/GenBank/DDBJ whole genome shotgun (WGS) entry which is preliminary data.</text>
</comment>
<comment type="similarity">
    <text evidence="1">Belongs to the bacterial luciferase oxidoreductase family.</text>
</comment>
<protein>
    <submittedName>
        <fullName evidence="6">Alkanesulfonate monooxygenase SsuD/methylene tetrahydromethanopterin reductase-like flavin-dependent oxidoreductase (Luciferase family)</fullName>
    </submittedName>
</protein>
<dbReference type="GO" id="GO:0005829">
    <property type="term" value="C:cytosol"/>
    <property type="evidence" value="ECO:0007669"/>
    <property type="project" value="TreeGrafter"/>
</dbReference>
<keyword evidence="3" id="KW-0560">Oxidoreductase</keyword>
<dbReference type="Proteomes" id="UP000266568">
    <property type="component" value="Unassembled WGS sequence"/>
</dbReference>
<dbReference type="Pfam" id="PF00296">
    <property type="entry name" value="Bac_luciferase"/>
    <property type="match status" value="1"/>
</dbReference>
<organism evidence="6 7">
    <name type="scientific">Hephaestia caeni</name>
    <dbReference type="NCBI Taxonomy" id="645617"/>
    <lineage>
        <taxon>Bacteria</taxon>
        <taxon>Pseudomonadati</taxon>
        <taxon>Pseudomonadota</taxon>
        <taxon>Alphaproteobacteria</taxon>
        <taxon>Sphingomonadales</taxon>
        <taxon>Sphingomonadaceae</taxon>
        <taxon>Hephaestia</taxon>
    </lineage>
</organism>
<keyword evidence="4 6" id="KW-0503">Monooxygenase</keyword>
<evidence type="ECO:0000259" key="5">
    <source>
        <dbReference type="Pfam" id="PF00296"/>
    </source>
</evidence>
<gene>
    <name evidence="6" type="ORF">DFR49_2040</name>
</gene>
<dbReference type="InterPro" id="IPR036661">
    <property type="entry name" value="Luciferase-like_sf"/>
</dbReference>
<dbReference type="Gene3D" id="3.20.20.30">
    <property type="entry name" value="Luciferase-like domain"/>
    <property type="match status" value="1"/>
</dbReference>
<accession>A0A397PDU7</accession>
<dbReference type="InterPro" id="IPR011251">
    <property type="entry name" value="Luciferase-like_dom"/>
</dbReference>
<evidence type="ECO:0000313" key="7">
    <source>
        <dbReference type="Proteomes" id="UP000266568"/>
    </source>
</evidence>
<keyword evidence="7" id="KW-1185">Reference proteome</keyword>